<evidence type="ECO:0000313" key="2">
    <source>
        <dbReference type="Proteomes" id="UP001214576"/>
    </source>
</evidence>
<protein>
    <submittedName>
        <fullName evidence="1">Uncharacterized protein</fullName>
    </submittedName>
</protein>
<comment type="caution">
    <text evidence="1">The sequence shown here is derived from an EMBL/GenBank/DDBJ whole genome shotgun (WGS) entry which is preliminary data.</text>
</comment>
<dbReference type="EMBL" id="JAKZEL010000001">
    <property type="protein sequence ID" value="KAI4549841.1"/>
    <property type="molecule type" value="Genomic_DNA"/>
</dbReference>
<gene>
    <name evidence="1" type="ORF">MG293_002171</name>
</gene>
<accession>A0AAD4UQN9</accession>
<sequence>MNYQQQLANSAAIRAEIQRFESVHPNIYSIYELLERVEEPVLQNQIREHVIAIEGTEGLGKLQSRGSQRIGCEVLLEGGVQKMQVRLEDAVASERRSCGPSCCQVTTLSAQGEGSWEEQEVGSLEALLVGAEIESVTGSLWFFSPSWAYRMIVAVTPPTGFCLVRSGSVGPSSPRPGPESVQCDSFCQRHDSRTFRTSQRCGWLSVTDACPDGAVLELVGTVA</sequence>
<name>A0AAD4UQN9_OVIAM</name>
<proteinExistence type="predicted"/>
<organism evidence="1 2">
    <name type="scientific">Ovis ammon polii</name>
    <dbReference type="NCBI Taxonomy" id="230172"/>
    <lineage>
        <taxon>Eukaryota</taxon>
        <taxon>Metazoa</taxon>
        <taxon>Chordata</taxon>
        <taxon>Craniata</taxon>
        <taxon>Vertebrata</taxon>
        <taxon>Euteleostomi</taxon>
        <taxon>Mammalia</taxon>
        <taxon>Eutheria</taxon>
        <taxon>Laurasiatheria</taxon>
        <taxon>Artiodactyla</taxon>
        <taxon>Ruminantia</taxon>
        <taxon>Pecora</taxon>
        <taxon>Bovidae</taxon>
        <taxon>Caprinae</taxon>
        <taxon>Ovis</taxon>
    </lineage>
</organism>
<keyword evidence="2" id="KW-1185">Reference proteome</keyword>
<dbReference type="Proteomes" id="UP001214576">
    <property type="component" value="Unassembled WGS sequence"/>
</dbReference>
<reference evidence="1" key="1">
    <citation type="submission" date="2022-03" db="EMBL/GenBank/DDBJ databases">
        <title>Genomic analyses of argali, domestic sheep and their hybrids provide insights into chromosomal evolution, heterosis and genetic basis of agronomic traits.</title>
        <authorList>
            <person name="Li M."/>
        </authorList>
    </citation>
    <scope>NUCLEOTIDE SEQUENCE</scope>
    <source>
        <strain evidence="1">CAU-MHL-2022a</strain>
        <tissue evidence="1">Skin</tissue>
    </source>
</reference>
<dbReference type="AlphaFoldDB" id="A0AAD4UQN9"/>
<evidence type="ECO:0000313" key="1">
    <source>
        <dbReference type="EMBL" id="KAI4549841.1"/>
    </source>
</evidence>